<proteinExistence type="predicted"/>
<evidence type="ECO:0000313" key="2">
    <source>
        <dbReference type="EMBL" id="WAR01111.1"/>
    </source>
</evidence>
<keyword evidence="3" id="KW-1185">Reference proteome</keyword>
<sequence>SQSTEPHGNTIFKFFVLNCNNGYILQIRGVSKDFDMANGIGLEAGIGVKRCEFISSTVSISLPFPDDIDAKVWWVAAFCMSMDAFIPHIMIVFTIVVFLCVCFTLAHCPDEN</sequence>
<feature type="transmembrane region" description="Helical" evidence="1">
    <location>
        <begin position="85"/>
        <end position="106"/>
    </location>
</feature>
<accession>A0ABY7DXT4</accession>
<gene>
    <name evidence="2" type="ORF">MAR_007669</name>
</gene>
<feature type="non-terminal residue" evidence="2">
    <location>
        <position position="112"/>
    </location>
</feature>
<keyword evidence="1" id="KW-0812">Transmembrane</keyword>
<keyword evidence="1" id="KW-1133">Transmembrane helix</keyword>
<protein>
    <submittedName>
        <fullName evidence="2">Uncharacterized protein</fullName>
    </submittedName>
</protein>
<name>A0ABY7DXT4_MYAAR</name>
<organism evidence="2 3">
    <name type="scientific">Mya arenaria</name>
    <name type="common">Soft-shell clam</name>
    <dbReference type="NCBI Taxonomy" id="6604"/>
    <lineage>
        <taxon>Eukaryota</taxon>
        <taxon>Metazoa</taxon>
        <taxon>Spiralia</taxon>
        <taxon>Lophotrochozoa</taxon>
        <taxon>Mollusca</taxon>
        <taxon>Bivalvia</taxon>
        <taxon>Autobranchia</taxon>
        <taxon>Heteroconchia</taxon>
        <taxon>Euheterodonta</taxon>
        <taxon>Imparidentia</taxon>
        <taxon>Neoheterodontei</taxon>
        <taxon>Myida</taxon>
        <taxon>Myoidea</taxon>
        <taxon>Myidae</taxon>
        <taxon>Mya</taxon>
    </lineage>
</organism>
<dbReference type="EMBL" id="CP111015">
    <property type="protein sequence ID" value="WAR01111.1"/>
    <property type="molecule type" value="Genomic_DNA"/>
</dbReference>
<keyword evidence="1" id="KW-0472">Membrane</keyword>
<dbReference type="Proteomes" id="UP001164746">
    <property type="component" value="Chromosome 4"/>
</dbReference>
<evidence type="ECO:0000256" key="1">
    <source>
        <dbReference type="SAM" id="Phobius"/>
    </source>
</evidence>
<reference evidence="2" key="1">
    <citation type="submission" date="2022-11" db="EMBL/GenBank/DDBJ databases">
        <title>Centuries of genome instability and evolution in soft-shell clam transmissible cancer (bioRxiv).</title>
        <authorList>
            <person name="Hart S.F.M."/>
            <person name="Yonemitsu M.A."/>
            <person name="Giersch R.M."/>
            <person name="Beal B.F."/>
            <person name="Arriagada G."/>
            <person name="Davis B.W."/>
            <person name="Ostrander E.A."/>
            <person name="Goff S.P."/>
            <person name="Metzger M.J."/>
        </authorList>
    </citation>
    <scope>NUCLEOTIDE SEQUENCE</scope>
    <source>
        <strain evidence="2">MELC-2E11</strain>
        <tissue evidence="2">Siphon/mantle</tissue>
    </source>
</reference>
<evidence type="ECO:0000313" key="3">
    <source>
        <dbReference type="Proteomes" id="UP001164746"/>
    </source>
</evidence>